<dbReference type="Proteomes" id="UP001440612">
    <property type="component" value="Chromosome"/>
</dbReference>
<evidence type="ECO:0000256" key="1">
    <source>
        <dbReference type="ARBA" id="ARBA00010688"/>
    </source>
</evidence>
<dbReference type="InterPro" id="IPR011611">
    <property type="entry name" value="PfkB_dom"/>
</dbReference>
<evidence type="ECO:0000313" key="5">
    <source>
        <dbReference type="EMBL" id="WZC49137.1"/>
    </source>
</evidence>
<keyword evidence="2" id="KW-0808">Transferase</keyword>
<reference evidence="6" key="1">
    <citation type="submission" date="2024-04" db="EMBL/GenBank/DDBJ databases">
        <title>Phylogenomic analyses of a clade within the roseobacter group suggest taxonomic reassignments of species of the genera Aestuariivita, Citreicella, Loktanella, Nautella, Pelagibaca, Ruegeria, Thalassobius, Thiobacimonas and Tropicibacter, and the proposal o.</title>
        <authorList>
            <person name="Jeon C.O."/>
        </authorList>
    </citation>
    <scope>NUCLEOTIDE SEQUENCE [LARGE SCALE GENOMIC DNA]</scope>
    <source>
        <strain evidence="6">BS5-3</strain>
    </source>
</reference>
<dbReference type="PANTHER" id="PTHR43085">
    <property type="entry name" value="HEXOKINASE FAMILY MEMBER"/>
    <property type="match status" value="1"/>
</dbReference>
<evidence type="ECO:0000259" key="4">
    <source>
        <dbReference type="Pfam" id="PF00294"/>
    </source>
</evidence>
<keyword evidence="3 5" id="KW-0418">Kinase</keyword>
<dbReference type="InterPro" id="IPR029056">
    <property type="entry name" value="Ribokinase-like"/>
</dbReference>
<name>A0ABZ2V5B6_9RHOB</name>
<protein>
    <submittedName>
        <fullName evidence="5">Sugar kinase</fullName>
    </submittedName>
</protein>
<keyword evidence="6" id="KW-1185">Reference proteome</keyword>
<dbReference type="EMBL" id="CP150951">
    <property type="protein sequence ID" value="WZC49137.1"/>
    <property type="molecule type" value="Genomic_DNA"/>
</dbReference>
<dbReference type="InterPro" id="IPR002173">
    <property type="entry name" value="Carboh/pur_kinase_PfkB_CS"/>
</dbReference>
<dbReference type="RefSeq" id="WP_341367248.1">
    <property type="nucleotide sequence ID" value="NZ_CP150951.2"/>
</dbReference>
<evidence type="ECO:0000256" key="3">
    <source>
        <dbReference type="ARBA" id="ARBA00022777"/>
    </source>
</evidence>
<dbReference type="PANTHER" id="PTHR43085:SF15">
    <property type="entry name" value="2-DEHYDRO-3-DEOXYGLUCONOKINASE"/>
    <property type="match status" value="1"/>
</dbReference>
<gene>
    <name evidence="5" type="ORF">AABB29_00300</name>
</gene>
<evidence type="ECO:0000256" key="2">
    <source>
        <dbReference type="ARBA" id="ARBA00022679"/>
    </source>
</evidence>
<evidence type="ECO:0000313" key="6">
    <source>
        <dbReference type="Proteomes" id="UP001440612"/>
    </source>
</evidence>
<comment type="similarity">
    <text evidence="1">Belongs to the carbohydrate kinase PfkB family.</text>
</comment>
<dbReference type="Pfam" id="PF00294">
    <property type="entry name" value="PfkB"/>
    <property type="match status" value="1"/>
</dbReference>
<feature type="domain" description="Carbohydrate kinase PfkB" evidence="4">
    <location>
        <begin position="20"/>
        <end position="311"/>
    </location>
</feature>
<organism evidence="5 6">
    <name type="scientific">Yoonia phaeophyticola</name>
    <dbReference type="NCBI Taxonomy" id="3137369"/>
    <lineage>
        <taxon>Bacteria</taxon>
        <taxon>Pseudomonadati</taxon>
        <taxon>Pseudomonadota</taxon>
        <taxon>Alphaproteobacteria</taxon>
        <taxon>Rhodobacterales</taxon>
        <taxon>Paracoccaceae</taxon>
        <taxon>Yoonia</taxon>
    </lineage>
</organism>
<sequence>MSLFANISNPSNSSPNKFRFVSIGECMVEMAPADKPGQFQMGFAGDTFNTAWYVKTLAPEWATRYVSRVGMDDVSDQLVHMMDDAGIDTAHMQRSKTRGAGLYLISVQDGERSFSYWRDHSAARQLADDETALIAATEDADIIYFSGITMAILDAAGRAKLLGVIKGAREAGKTIVFDSNLRPRLWANAEEMTQTVMQAAAASDIVLPSYDDEAAHFGDADIFATRDRYLDTGASVVVVKDGAGEVHYSKDGQTGFVKPPVAERIVDTTSAGDSFNAGFLVGLAQTGSMQDAIRLAATVAGQVIGQKGALVPLALDT</sequence>
<dbReference type="GO" id="GO:0016301">
    <property type="term" value="F:kinase activity"/>
    <property type="evidence" value="ECO:0007669"/>
    <property type="project" value="UniProtKB-KW"/>
</dbReference>
<proteinExistence type="inferred from homology"/>
<dbReference type="SUPFAM" id="SSF53613">
    <property type="entry name" value="Ribokinase-like"/>
    <property type="match status" value="1"/>
</dbReference>
<accession>A0ABZ2V5B6</accession>
<dbReference type="Gene3D" id="3.40.1190.20">
    <property type="match status" value="1"/>
</dbReference>
<dbReference type="PROSITE" id="PS00584">
    <property type="entry name" value="PFKB_KINASES_2"/>
    <property type="match status" value="1"/>
</dbReference>
<dbReference type="InterPro" id="IPR050306">
    <property type="entry name" value="PfkB_Carbo_kinase"/>
</dbReference>
<dbReference type="CDD" id="cd01166">
    <property type="entry name" value="KdgK"/>
    <property type="match status" value="1"/>
</dbReference>